<dbReference type="Proteomes" id="UP000663829">
    <property type="component" value="Unassembled WGS sequence"/>
</dbReference>
<feature type="compositionally biased region" description="Polar residues" evidence="2">
    <location>
        <begin position="958"/>
        <end position="967"/>
    </location>
</feature>
<name>A0A814DVB4_9BILA</name>
<dbReference type="PANTHER" id="PTHR15742:SF5">
    <property type="entry name" value="GIRDIN"/>
    <property type="match status" value="1"/>
</dbReference>
<feature type="compositionally biased region" description="Polar residues" evidence="2">
    <location>
        <begin position="1229"/>
        <end position="1241"/>
    </location>
</feature>
<evidence type="ECO:0000256" key="2">
    <source>
        <dbReference type="SAM" id="MobiDB-lite"/>
    </source>
</evidence>
<dbReference type="Proteomes" id="UP000681722">
    <property type="component" value="Unassembled WGS sequence"/>
</dbReference>
<feature type="region of interest" description="Disordered" evidence="2">
    <location>
        <begin position="1074"/>
        <end position="1139"/>
    </location>
</feature>
<evidence type="ECO:0000256" key="1">
    <source>
        <dbReference type="SAM" id="Coils"/>
    </source>
</evidence>
<feature type="region of interest" description="Disordered" evidence="2">
    <location>
        <begin position="231"/>
        <end position="274"/>
    </location>
</feature>
<dbReference type="EMBL" id="CAJNOQ010002445">
    <property type="protein sequence ID" value="CAF0958754.1"/>
    <property type="molecule type" value="Genomic_DNA"/>
</dbReference>
<protein>
    <submittedName>
        <fullName evidence="3">Uncharacterized protein</fullName>
    </submittedName>
</protein>
<gene>
    <name evidence="3" type="ORF">GPM918_LOCUS11641</name>
    <name evidence="4" type="ORF">SRO942_LOCUS11642</name>
</gene>
<feature type="compositionally biased region" description="Basic and acidic residues" evidence="2">
    <location>
        <begin position="1106"/>
        <end position="1117"/>
    </location>
</feature>
<feature type="coiled-coil region" evidence="1">
    <location>
        <begin position="668"/>
        <end position="857"/>
    </location>
</feature>
<feature type="region of interest" description="Disordered" evidence="2">
    <location>
        <begin position="1229"/>
        <end position="1315"/>
    </location>
</feature>
<dbReference type="EMBL" id="CAJOBC010002445">
    <property type="protein sequence ID" value="CAF3733569.1"/>
    <property type="molecule type" value="Genomic_DNA"/>
</dbReference>
<feature type="compositionally biased region" description="Polar residues" evidence="2">
    <location>
        <begin position="1074"/>
        <end position="1101"/>
    </location>
</feature>
<feature type="coiled-coil region" evidence="1">
    <location>
        <begin position="433"/>
        <end position="612"/>
    </location>
</feature>
<feature type="region of interest" description="Disordered" evidence="2">
    <location>
        <begin position="1423"/>
        <end position="1443"/>
    </location>
</feature>
<keyword evidence="1" id="KW-0175">Coiled coil</keyword>
<feature type="region of interest" description="Disordered" evidence="2">
    <location>
        <begin position="940"/>
        <end position="968"/>
    </location>
</feature>
<feature type="coiled-coil region" evidence="1">
    <location>
        <begin position="15"/>
        <end position="80"/>
    </location>
</feature>
<dbReference type="PANTHER" id="PTHR15742">
    <property type="entry name" value="GIRDIN"/>
    <property type="match status" value="1"/>
</dbReference>
<proteinExistence type="predicted"/>
<accession>A0A814DVB4</accession>
<reference evidence="3" key="1">
    <citation type="submission" date="2021-02" db="EMBL/GenBank/DDBJ databases">
        <authorList>
            <person name="Nowell W R."/>
        </authorList>
    </citation>
    <scope>NUCLEOTIDE SEQUENCE</scope>
</reference>
<sequence>MSAPLEMDEVMDQFRTEDAEEFKQLQAELEMAAKNCRILQFKLRKSEKKNENMELEKGTLEDKLLQLTRDTCRVKDLEEELLVAKEVSVRLHAELEKSEEARTTTEKLNMALKQHLDSLKECLDEKVLETSGSSNDDYNSWQLAVNLYESLFREYVLMEEVNWLSNSGRQTSDTSQQLSEISDLLNSYQQKISLLHQEITFLKQELSDRDKDLSVLRVQYKILKRSRSAESHSVESLNQNSNNGRGKQRGMNGINGENGDDHRSRRGVSVDSASNIQKQLESAEDEIRLLKNKMLRLEDELNNSLLEKESLLLKVEESAKSSKEDITEDIQMFITKIESLGTLLKVNQTDEKIIVDLQQLLRTTRWNKQNPDDTSNSLSNAIKMSQHSTEILQQATEFLSTLQSKQDTLEKIRYRLSNIHYDANDTCQLIEELEQTKQEFDTKQQLCQELQITIEQLQTNIENMTKQLDINTTEYEEKLNLKQQETNEQKTKTTEVIQEKTIEINELMQDRERLQTINVKLSHDASDMKKQLDQMKQSILTFEKKLDIKQQRVNELSIKIIEKEDIIETKVKECQKHRLELRELESKYYNLGKELEIQITTMTKEIEKLNIEKEMLKFDLESVRISTAHNHQQTQHLIHLKEDKHSSENDEILRVKEECRQALFDTEIESYKTRINQLTKEKDELDLTIHDMERKFKELQQKYDANEQSWNRSKTDMFDKQRKHEESIKMRNELQNAVDRLRQKLYDIENHSQDKQNRYTIDKNNWELQKLEYQSKINELEEQLSKVTKRQRKDLETAWKKERTDLHKSLQQTQQLCKDLQKQISNKEAPIHLTEKINVLMTENELLTNKIKELEVVVVDVEFVKTEVERLRDKNSSDWHYWRKQQNDLYEQLRLHERTKNEILSKFDKLYKQTKYSENNEGDNSDRLIREQSLPLSLNSFQPSKSSLGEGGDHAKASSISNSNYSRETLADGDNSSHILDYVAHFTQSPNERDSYRDIVGHIDDEVHSSTKQKLFSKAYQAQENICNSLEEIASKIDKVEENLFSYRRFMDFIQIRAKSEKSSSVVRDDSFNDLSGNYHNTNNNKQRLASAPPENNTNNGVGRRSRFDRSGDHHQQQDSLSSNEMTNSTIVNGSSAAPGKNRFFSLSRRFRFRIGSPDPSSVKSTCSHGNNVHFLDEDIDMEDPQHPITKKDKEARPSKGILKTLRHRSPFRFRSKDAIITEQEISNPVTEKVQDISSESKPLASSKLKSTPITTTTPKNKRLVELKPPSVSTTPNAKTVKTKTAATNGTSNSKTNNKDETDEHRHSSNTSLLRRTSGLKDLICKFEKSEDGSTKPPKPKRVTIDINVKDCEQKLPVTVKKAVSYTDLQNGGEGERQEERQRAPPLATKAKTIDIPDLLRNVEKEHTLKSGTAMATLDSKLSASKTSVNRQHSINSSRQTSFDSACSQSNVSEAGGTTYERRKCTSTARPLMLSVVSILNDVDLNG</sequence>
<evidence type="ECO:0000313" key="3">
    <source>
        <dbReference type="EMBL" id="CAF0958754.1"/>
    </source>
</evidence>
<dbReference type="InterPro" id="IPR049885">
    <property type="entry name" value="MTCL1-3"/>
</dbReference>
<evidence type="ECO:0000313" key="5">
    <source>
        <dbReference type="Proteomes" id="UP000663829"/>
    </source>
</evidence>
<feature type="compositionally biased region" description="Basic and acidic residues" evidence="2">
    <location>
        <begin position="1297"/>
        <end position="1307"/>
    </location>
</feature>
<comment type="caution">
    <text evidence="3">The sequence shown here is derived from an EMBL/GenBank/DDBJ whole genome shotgun (WGS) entry which is preliminary data.</text>
</comment>
<evidence type="ECO:0000313" key="4">
    <source>
        <dbReference type="EMBL" id="CAF3733569.1"/>
    </source>
</evidence>
<feature type="compositionally biased region" description="Polar residues" evidence="2">
    <location>
        <begin position="1118"/>
        <end position="1136"/>
    </location>
</feature>
<feature type="compositionally biased region" description="Polar residues" evidence="2">
    <location>
        <begin position="234"/>
        <end position="245"/>
    </location>
</feature>
<organism evidence="3 5">
    <name type="scientific">Didymodactylos carnosus</name>
    <dbReference type="NCBI Taxonomy" id="1234261"/>
    <lineage>
        <taxon>Eukaryota</taxon>
        <taxon>Metazoa</taxon>
        <taxon>Spiralia</taxon>
        <taxon>Gnathifera</taxon>
        <taxon>Rotifera</taxon>
        <taxon>Eurotatoria</taxon>
        <taxon>Bdelloidea</taxon>
        <taxon>Philodinida</taxon>
        <taxon>Philodinidae</taxon>
        <taxon>Didymodactylos</taxon>
    </lineage>
</organism>
<feature type="compositionally biased region" description="Low complexity" evidence="2">
    <location>
        <begin position="1274"/>
        <end position="1296"/>
    </location>
</feature>
<keyword evidence="5" id="KW-1185">Reference proteome</keyword>
<dbReference type="OrthoDB" id="10036174at2759"/>
<feature type="compositionally biased region" description="Polar residues" evidence="2">
    <location>
        <begin position="1248"/>
        <end position="1259"/>
    </location>
</feature>